<feature type="compositionally biased region" description="Basic and acidic residues" evidence="2">
    <location>
        <begin position="47"/>
        <end position="68"/>
    </location>
</feature>
<dbReference type="GO" id="GO:0032264">
    <property type="term" value="P:IMP salvage"/>
    <property type="evidence" value="ECO:0007669"/>
    <property type="project" value="InterPro"/>
</dbReference>
<dbReference type="InterPro" id="IPR032466">
    <property type="entry name" value="Metal_Hydrolase"/>
</dbReference>
<name>A0A1Z5JGR1_FISSO</name>
<dbReference type="Proteomes" id="UP000198406">
    <property type="component" value="Unassembled WGS sequence"/>
</dbReference>
<evidence type="ECO:0000313" key="3">
    <source>
        <dbReference type="EMBL" id="GAX13190.1"/>
    </source>
</evidence>
<dbReference type="Pfam" id="PF19326">
    <property type="entry name" value="AMP_deaminase"/>
    <property type="match status" value="1"/>
</dbReference>
<dbReference type="GO" id="GO:0005829">
    <property type="term" value="C:cytosol"/>
    <property type="evidence" value="ECO:0007669"/>
    <property type="project" value="TreeGrafter"/>
</dbReference>
<comment type="caution">
    <text evidence="3">The sequence shown here is derived from an EMBL/GenBank/DDBJ whole genome shotgun (WGS) entry which is preliminary data.</text>
</comment>
<dbReference type="PANTHER" id="PTHR11359:SF0">
    <property type="entry name" value="AMP DEAMINASE"/>
    <property type="match status" value="1"/>
</dbReference>
<dbReference type="GO" id="GO:0046033">
    <property type="term" value="P:AMP metabolic process"/>
    <property type="evidence" value="ECO:0007669"/>
    <property type="project" value="TreeGrafter"/>
</dbReference>
<keyword evidence="4" id="KW-1185">Reference proteome</keyword>
<proteinExistence type="inferred from homology"/>
<dbReference type="InterPro" id="IPR006329">
    <property type="entry name" value="AMPD"/>
</dbReference>
<dbReference type="FunCoup" id="A0A1Z5JGR1">
    <property type="interactions" value="90"/>
</dbReference>
<keyword evidence="3" id="KW-0378">Hydrolase</keyword>
<dbReference type="GO" id="GO:0003876">
    <property type="term" value="F:AMP deaminase activity"/>
    <property type="evidence" value="ECO:0007669"/>
    <property type="project" value="UniProtKB-EC"/>
</dbReference>
<evidence type="ECO:0000256" key="2">
    <source>
        <dbReference type="SAM" id="MobiDB-lite"/>
    </source>
</evidence>
<feature type="region of interest" description="Disordered" evidence="2">
    <location>
        <begin position="1"/>
        <end position="70"/>
    </location>
</feature>
<reference evidence="3 4" key="1">
    <citation type="journal article" date="2015" name="Plant Cell">
        <title>Oil accumulation by the oleaginous diatom Fistulifera solaris as revealed by the genome and transcriptome.</title>
        <authorList>
            <person name="Tanaka T."/>
            <person name="Maeda Y."/>
            <person name="Veluchamy A."/>
            <person name="Tanaka M."/>
            <person name="Abida H."/>
            <person name="Marechal E."/>
            <person name="Bowler C."/>
            <person name="Muto M."/>
            <person name="Sunaga Y."/>
            <person name="Tanaka M."/>
            <person name="Yoshino T."/>
            <person name="Taniguchi T."/>
            <person name="Fukuda Y."/>
            <person name="Nemoto M."/>
            <person name="Matsumoto M."/>
            <person name="Wong P.S."/>
            <person name="Aburatani S."/>
            <person name="Fujibuchi W."/>
        </authorList>
    </citation>
    <scope>NUCLEOTIDE SEQUENCE [LARGE SCALE GENOMIC DNA]</scope>
    <source>
        <strain evidence="3 4">JPCC DA0580</strain>
    </source>
</reference>
<gene>
    <name evidence="3" type="ORF">FisN_17Hh120</name>
</gene>
<evidence type="ECO:0000256" key="1">
    <source>
        <dbReference type="ARBA" id="ARBA00006676"/>
    </source>
</evidence>
<dbReference type="PANTHER" id="PTHR11359">
    <property type="entry name" value="AMP DEAMINASE"/>
    <property type="match status" value="1"/>
</dbReference>
<protein>
    <submittedName>
        <fullName evidence="3">AMP deaminase</fullName>
        <ecNumber evidence="3">3.5.4.6</ecNumber>
    </submittedName>
</protein>
<dbReference type="EC" id="3.5.4.6" evidence="3"/>
<feature type="compositionally biased region" description="Polar residues" evidence="2">
    <location>
        <begin position="1"/>
        <end position="12"/>
    </location>
</feature>
<dbReference type="InParanoid" id="A0A1Z5JGR1"/>
<dbReference type="AlphaFoldDB" id="A0A1Z5JGR1"/>
<sequence length="715" mass="81962">MSSLPSADSFVSLSGGPPDPINYLRSAPALRNSMRYDTDDEGPVVTDEDHSKRKRALEEDPPARERPTDGAAWPYRETLSFTRSLVFYGAGSITSESEVACQHIQSARSLRQQYFGGTGTLMKNAAYLQDNSLQFQMKGGVVQLLLQDESLVQVPSIADFCKDYANLVTWVSEGAMRSFCFQRLQILSTSYKMHTTLNSTIEMEEQSNLLGTDFYRTMKIDNHIHAAAAPSAKQFVHFVRTKLQTEGDTAVNADGTTLRQVYQDAGLDMDHLTIDAFNVLADYSVYQRFDNFNDKISPFRLADMRRIFLKTNNHMQGRYFAELLKIVLQRHEMSKGHNSACELRLSIYGMERHEWYDLACWMMHDWPATEDTKGGNMVSPNNRWLVQIPRLWRIYSRKPVQEREPPRSFQDMLDNIFIPMFEATLHPDKHPEIAQCLQHIVGFDSVDDEGVLETHCGPVEPEHWTDSKTPCYQWQLYYIWANLHVLNRLRQARGLNTIAFRPHAGETGDSMHLAASYMLCDSINHGILLDSQVSLQYLYYLDQVGLSISPLSNNFLFRKMADNPFSKFFRRGLNVTLSTDDPLLFHMSDDALLEEYSVARATFDLSMTDMMEVARNSVLQSGFEREFKKQWLGPDFEKGLTFCDEHITHVPLIRAKFRAEHLALEHMLVHLIAAGKGNRVLHEMKVQFGLARDAHRDVLFENFDEVPAFPEQNQL</sequence>
<comment type="similarity">
    <text evidence="1">Belongs to the metallo-dependent hydrolases superfamily. Adenosine and AMP deaminases family.</text>
</comment>
<accession>A0A1Z5JGR1</accession>
<evidence type="ECO:0000313" key="4">
    <source>
        <dbReference type="Proteomes" id="UP000198406"/>
    </source>
</evidence>
<dbReference type="OrthoDB" id="1723809at2759"/>
<dbReference type="Gene3D" id="4.10.800.20">
    <property type="match status" value="1"/>
</dbReference>
<dbReference type="Gene3D" id="3.20.20.140">
    <property type="entry name" value="Metal-dependent hydrolases"/>
    <property type="match status" value="1"/>
</dbReference>
<dbReference type="EMBL" id="BDSP01000061">
    <property type="protein sequence ID" value="GAX13190.1"/>
    <property type="molecule type" value="Genomic_DNA"/>
</dbReference>
<organism evidence="3 4">
    <name type="scientific">Fistulifera solaris</name>
    <name type="common">Oleaginous diatom</name>
    <dbReference type="NCBI Taxonomy" id="1519565"/>
    <lineage>
        <taxon>Eukaryota</taxon>
        <taxon>Sar</taxon>
        <taxon>Stramenopiles</taxon>
        <taxon>Ochrophyta</taxon>
        <taxon>Bacillariophyta</taxon>
        <taxon>Bacillariophyceae</taxon>
        <taxon>Bacillariophycidae</taxon>
        <taxon>Naviculales</taxon>
        <taxon>Naviculaceae</taxon>
        <taxon>Fistulifera</taxon>
    </lineage>
</organism>
<dbReference type="SUPFAM" id="SSF51556">
    <property type="entry name" value="Metallo-dependent hydrolases"/>
    <property type="match status" value="1"/>
</dbReference>